<evidence type="ECO:0000313" key="2">
    <source>
        <dbReference type="Proteomes" id="UP000693946"/>
    </source>
</evidence>
<reference evidence="1 2" key="1">
    <citation type="journal article" date="2021" name="Sci. Rep.">
        <title>Chromosome anchoring in Senegalese sole (Solea senegalensis) reveals sex-associated markers and genome rearrangements in flatfish.</title>
        <authorList>
            <person name="Guerrero-Cozar I."/>
            <person name="Gomez-Garrido J."/>
            <person name="Berbel C."/>
            <person name="Martinez-Blanch J.F."/>
            <person name="Alioto T."/>
            <person name="Claros M.G."/>
            <person name="Gagnaire P.A."/>
            <person name="Manchado M."/>
        </authorList>
    </citation>
    <scope>NUCLEOTIDE SEQUENCE [LARGE SCALE GENOMIC DNA]</scope>
    <source>
        <strain evidence="1">Sse05_10M</strain>
    </source>
</reference>
<sequence>MLCLEDVSFINKPPVETALNVELNPEIRYFLSDVISNKEVAAVTSSSSTFVEVTEEFSKQHYGTVLERRMAAPESSFMLRSFKTQPVSFPFCVCERYTEPSSKQVTAAENHYIHTYHRISAHLWLQRALLLLLLLPPPTNVA</sequence>
<protein>
    <submittedName>
        <fullName evidence="1">Uncharacterized protein</fullName>
    </submittedName>
</protein>
<keyword evidence="2" id="KW-1185">Reference proteome</keyword>
<gene>
    <name evidence="1" type="ORF">JOB18_041096</name>
</gene>
<evidence type="ECO:0000313" key="1">
    <source>
        <dbReference type="EMBL" id="KAG7514716.1"/>
    </source>
</evidence>
<proteinExistence type="predicted"/>
<name>A0AAV6SBB3_SOLSE</name>
<dbReference type="Proteomes" id="UP000693946">
    <property type="component" value="Linkage Group LG14"/>
</dbReference>
<dbReference type="AlphaFoldDB" id="A0AAV6SBB3"/>
<comment type="caution">
    <text evidence="1">The sequence shown here is derived from an EMBL/GenBank/DDBJ whole genome shotgun (WGS) entry which is preliminary data.</text>
</comment>
<dbReference type="EMBL" id="JAGKHQ010000006">
    <property type="protein sequence ID" value="KAG7514716.1"/>
    <property type="molecule type" value="Genomic_DNA"/>
</dbReference>
<organism evidence="1 2">
    <name type="scientific">Solea senegalensis</name>
    <name type="common">Senegalese sole</name>
    <dbReference type="NCBI Taxonomy" id="28829"/>
    <lineage>
        <taxon>Eukaryota</taxon>
        <taxon>Metazoa</taxon>
        <taxon>Chordata</taxon>
        <taxon>Craniata</taxon>
        <taxon>Vertebrata</taxon>
        <taxon>Euteleostomi</taxon>
        <taxon>Actinopterygii</taxon>
        <taxon>Neopterygii</taxon>
        <taxon>Teleostei</taxon>
        <taxon>Neoteleostei</taxon>
        <taxon>Acanthomorphata</taxon>
        <taxon>Carangaria</taxon>
        <taxon>Pleuronectiformes</taxon>
        <taxon>Pleuronectoidei</taxon>
        <taxon>Soleidae</taxon>
        <taxon>Solea</taxon>
    </lineage>
</organism>
<accession>A0AAV6SBB3</accession>